<organism evidence="6 7">
    <name type="scientific">Hydrogenibacillus schlegelii</name>
    <name type="common">Bacillus schlegelii</name>
    <dbReference type="NCBI Taxonomy" id="1484"/>
    <lineage>
        <taxon>Bacteria</taxon>
        <taxon>Bacillati</taxon>
        <taxon>Bacillota</taxon>
        <taxon>Bacilli</taxon>
        <taxon>Bacillales</taxon>
        <taxon>Bacillales Family X. Incertae Sedis</taxon>
        <taxon>Hydrogenibacillus</taxon>
    </lineage>
</organism>
<evidence type="ECO:0000256" key="1">
    <source>
        <dbReference type="ARBA" id="ARBA00008959"/>
    </source>
</evidence>
<comment type="similarity">
    <text evidence="1">Belongs to the AAA ATPase family. RarA/MGS1/WRNIP1 subfamily.</text>
</comment>
<evidence type="ECO:0000256" key="2">
    <source>
        <dbReference type="ARBA" id="ARBA00022741"/>
    </source>
</evidence>
<dbReference type="InterPro" id="IPR008921">
    <property type="entry name" value="DNA_pol3_clamp-load_cplx_C"/>
</dbReference>
<dbReference type="GO" id="GO:0008047">
    <property type="term" value="F:enzyme activator activity"/>
    <property type="evidence" value="ECO:0007669"/>
    <property type="project" value="TreeGrafter"/>
</dbReference>
<dbReference type="CDD" id="cd00009">
    <property type="entry name" value="AAA"/>
    <property type="match status" value="1"/>
</dbReference>
<dbReference type="GO" id="GO:0000731">
    <property type="term" value="P:DNA synthesis involved in DNA repair"/>
    <property type="evidence" value="ECO:0007669"/>
    <property type="project" value="TreeGrafter"/>
</dbReference>
<name>A0A2T5GCX2_HYDSH</name>
<dbReference type="AlphaFoldDB" id="A0A2T5GCX2"/>
<dbReference type="InterPro" id="IPR032423">
    <property type="entry name" value="AAA_assoc_2"/>
</dbReference>
<dbReference type="InterPro" id="IPR003959">
    <property type="entry name" value="ATPase_AAA_core"/>
</dbReference>
<dbReference type="GO" id="GO:0017116">
    <property type="term" value="F:single-stranded DNA helicase activity"/>
    <property type="evidence" value="ECO:0007669"/>
    <property type="project" value="TreeGrafter"/>
</dbReference>
<dbReference type="SUPFAM" id="SSF52540">
    <property type="entry name" value="P-loop containing nucleoside triphosphate hydrolases"/>
    <property type="match status" value="1"/>
</dbReference>
<evidence type="ECO:0000256" key="4">
    <source>
        <dbReference type="SAM" id="MobiDB-lite"/>
    </source>
</evidence>
<evidence type="ECO:0000313" key="7">
    <source>
        <dbReference type="Proteomes" id="UP000244180"/>
    </source>
</evidence>
<dbReference type="SMART" id="SM00382">
    <property type="entry name" value="AAA"/>
    <property type="match status" value="1"/>
</dbReference>
<dbReference type="PANTHER" id="PTHR13779:SF7">
    <property type="entry name" value="ATPASE WRNIP1"/>
    <property type="match status" value="1"/>
</dbReference>
<dbReference type="FunFam" id="3.40.50.300:FF:000345">
    <property type="entry name" value="AAA family ATPase"/>
    <property type="match status" value="1"/>
</dbReference>
<dbReference type="Gene3D" id="3.40.50.300">
    <property type="entry name" value="P-loop containing nucleotide triphosphate hydrolases"/>
    <property type="match status" value="1"/>
</dbReference>
<sequence length="641" mass="70444">MLSAEPEGRRLSYAIITSKPPERKPLSPPGEARPVGAVLALFLKFERHIDGADDAVAEPFVGDIFDRRGVEEDDLVHPGDEGVGRRPGLPRNPERNAAKRRGGFFRQAEQPDEGVRFLPGGGGIAVDEKRRTDRGAADGAGDRLPRQAPFELGAEGEARRFALVHPHHLLDRHSRMYFARPAGMPEVGEEEARSAMDLFDFAREKRRTAYEPLASAMRPETLDEIVGQDHILGPGKLLRRAIETDRLSSVIFYGPPGTGKTTIARVIARTTRAHFEALNAVTAGVADLRRIVEEARTRLGMEGRRTVLFIDEIHRFNKAQQDALLPHVEDGTIVLIGATTENPFFEVNSALLSRSLIFPLHPLSPADLRTIAERALRSEKGLGALRIEVEEKALEHLIAQSDGDARRLLNALELAATSTPPDEDGVIRITLAVAEESIQRRAVRYDKTGDNHYDTISAYIKSIRGSDPDAALYWLARMLDAGEDPRFIARRLVIAAAEDIGNAAPEGLSLAMAAYLAVERIGLPEGRIPLAQATVYLALAPKSNASYKAIDAYLEEVRKNGHRPVPPPLRDAHYRGAERLGHGVGYLYPHDFPGHFVRQAYLPEGVPRLFVPTEEGREVELAARYRRLWGEGAAPGAAGTT</sequence>
<dbReference type="Pfam" id="PF16193">
    <property type="entry name" value="AAA_assoc_2"/>
    <property type="match status" value="1"/>
</dbReference>
<feature type="compositionally biased region" description="Basic and acidic residues" evidence="4">
    <location>
        <begin position="126"/>
        <end position="145"/>
    </location>
</feature>
<dbReference type="Gene3D" id="1.10.8.60">
    <property type="match status" value="1"/>
</dbReference>
<dbReference type="Pfam" id="PF12002">
    <property type="entry name" value="MgsA_C"/>
    <property type="match status" value="1"/>
</dbReference>
<feature type="region of interest" description="Disordered" evidence="4">
    <location>
        <begin position="75"/>
        <end position="146"/>
    </location>
</feature>
<dbReference type="SUPFAM" id="SSF48019">
    <property type="entry name" value="post-AAA+ oligomerization domain-like"/>
    <property type="match status" value="1"/>
</dbReference>
<feature type="domain" description="AAA+ ATPase" evidence="5">
    <location>
        <begin position="246"/>
        <end position="363"/>
    </location>
</feature>
<evidence type="ECO:0000259" key="5">
    <source>
        <dbReference type="SMART" id="SM00382"/>
    </source>
</evidence>
<dbReference type="InterPro" id="IPR051314">
    <property type="entry name" value="AAA_ATPase_RarA/MGS1/WRNIP1"/>
</dbReference>
<dbReference type="InterPro" id="IPR003593">
    <property type="entry name" value="AAA+_ATPase"/>
</dbReference>
<dbReference type="GO" id="GO:0005524">
    <property type="term" value="F:ATP binding"/>
    <property type="evidence" value="ECO:0007669"/>
    <property type="project" value="UniProtKB-KW"/>
</dbReference>
<dbReference type="InterPro" id="IPR021886">
    <property type="entry name" value="MgsA_C"/>
</dbReference>
<dbReference type="GO" id="GO:0003677">
    <property type="term" value="F:DNA binding"/>
    <property type="evidence" value="ECO:0007669"/>
    <property type="project" value="InterPro"/>
</dbReference>
<dbReference type="Gene3D" id="1.20.272.10">
    <property type="match status" value="1"/>
</dbReference>
<keyword evidence="3" id="KW-0067">ATP-binding</keyword>
<accession>A0A2T5GCX2</accession>
<feature type="region of interest" description="Disordered" evidence="4">
    <location>
        <begin position="1"/>
        <end position="31"/>
    </location>
</feature>
<dbReference type="PANTHER" id="PTHR13779">
    <property type="entry name" value="WERNER HELICASE-INTERACTING PROTEIN 1 FAMILY MEMBER"/>
    <property type="match status" value="1"/>
</dbReference>
<evidence type="ECO:0000256" key="3">
    <source>
        <dbReference type="ARBA" id="ARBA00022840"/>
    </source>
</evidence>
<dbReference type="GO" id="GO:0016887">
    <property type="term" value="F:ATP hydrolysis activity"/>
    <property type="evidence" value="ECO:0007669"/>
    <property type="project" value="InterPro"/>
</dbReference>
<reference evidence="6 7" key="1">
    <citation type="submission" date="2017-08" db="EMBL/GenBank/DDBJ databases">
        <title>Burning lignite coal seam in the remote Altai Mountains harbors a hydrogen-driven thermophilic microbial community.</title>
        <authorList>
            <person name="Kadnikov V.V."/>
            <person name="Mardanov A.V."/>
            <person name="Ivasenko D."/>
            <person name="Beletsky A.V."/>
            <person name="Karnachuk O.V."/>
            <person name="Ravin N.V."/>
        </authorList>
    </citation>
    <scope>NUCLEOTIDE SEQUENCE [LARGE SCALE GENOMIC DNA]</scope>
    <source>
        <strain evidence="6">AL33</strain>
    </source>
</reference>
<dbReference type="FunFam" id="1.20.272.10:FF:000001">
    <property type="entry name" value="Putative AAA family ATPase"/>
    <property type="match status" value="1"/>
</dbReference>
<dbReference type="InterPro" id="IPR027417">
    <property type="entry name" value="P-loop_NTPase"/>
</dbReference>
<gene>
    <name evidence="6" type="ORF">HSCHL_0888</name>
</gene>
<comment type="caution">
    <text evidence="6">The sequence shown here is derived from an EMBL/GenBank/DDBJ whole genome shotgun (WGS) entry which is preliminary data.</text>
</comment>
<proteinExistence type="inferred from homology"/>
<dbReference type="Proteomes" id="UP000244180">
    <property type="component" value="Unassembled WGS sequence"/>
</dbReference>
<evidence type="ECO:0000313" key="6">
    <source>
        <dbReference type="EMBL" id="PTQ54034.1"/>
    </source>
</evidence>
<keyword evidence="2" id="KW-0547">Nucleotide-binding</keyword>
<dbReference type="CDD" id="cd18139">
    <property type="entry name" value="HLD_clamp_RarA"/>
    <property type="match status" value="1"/>
</dbReference>
<feature type="compositionally biased region" description="Basic and acidic residues" evidence="4">
    <location>
        <begin position="1"/>
        <end position="10"/>
    </location>
</feature>
<feature type="compositionally biased region" description="Basic and acidic residues" evidence="4">
    <location>
        <begin position="75"/>
        <end position="84"/>
    </location>
</feature>
<dbReference type="Gene3D" id="1.10.3710.10">
    <property type="entry name" value="DNA polymerase III clamp loader subunits, C-terminal domain"/>
    <property type="match status" value="1"/>
</dbReference>
<dbReference type="GO" id="GO:0006261">
    <property type="term" value="P:DNA-templated DNA replication"/>
    <property type="evidence" value="ECO:0007669"/>
    <property type="project" value="TreeGrafter"/>
</dbReference>
<dbReference type="EMBL" id="PEBV01000007">
    <property type="protein sequence ID" value="PTQ54034.1"/>
    <property type="molecule type" value="Genomic_DNA"/>
</dbReference>
<dbReference type="Pfam" id="PF00004">
    <property type="entry name" value="AAA"/>
    <property type="match status" value="1"/>
</dbReference>
<protein>
    <submittedName>
        <fullName evidence="6">ATPase, AAA family</fullName>
    </submittedName>
</protein>